<dbReference type="EMBL" id="MU003492">
    <property type="protein sequence ID" value="KAF2477751.1"/>
    <property type="molecule type" value="Genomic_DNA"/>
</dbReference>
<gene>
    <name evidence="1" type="ORF">BDR25DRAFT_308626</name>
</gene>
<evidence type="ECO:0000313" key="1">
    <source>
        <dbReference type="EMBL" id="KAF2477751.1"/>
    </source>
</evidence>
<dbReference type="Proteomes" id="UP000799755">
    <property type="component" value="Unassembled WGS sequence"/>
</dbReference>
<comment type="caution">
    <text evidence="1">The sequence shown here is derived from an EMBL/GenBank/DDBJ whole genome shotgun (WGS) entry which is preliminary data.</text>
</comment>
<reference evidence="1" key="1">
    <citation type="journal article" date="2020" name="Stud. Mycol.">
        <title>101 Dothideomycetes genomes: a test case for predicting lifestyles and emergence of pathogens.</title>
        <authorList>
            <person name="Haridas S."/>
            <person name="Albert R."/>
            <person name="Binder M."/>
            <person name="Bloem J."/>
            <person name="Labutti K."/>
            <person name="Salamov A."/>
            <person name="Andreopoulos B."/>
            <person name="Baker S."/>
            <person name="Barry K."/>
            <person name="Bills G."/>
            <person name="Bluhm B."/>
            <person name="Cannon C."/>
            <person name="Castanera R."/>
            <person name="Culley D."/>
            <person name="Daum C."/>
            <person name="Ezra D."/>
            <person name="Gonzalez J."/>
            <person name="Henrissat B."/>
            <person name="Kuo A."/>
            <person name="Liang C."/>
            <person name="Lipzen A."/>
            <person name="Lutzoni F."/>
            <person name="Magnuson J."/>
            <person name="Mondo S."/>
            <person name="Nolan M."/>
            <person name="Ohm R."/>
            <person name="Pangilinan J."/>
            <person name="Park H.-J."/>
            <person name="Ramirez L."/>
            <person name="Alfaro M."/>
            <person name="Sun H."/>
            <person name="Tritt A."/>
            <person name="Yoshinaga Y."/>
            <person name="Zwiers L.-H."/>
            <person name="Turgeon B."/>
            <person name="Goodwin S."/>
            <person name="Spatafora J."/>
            <person name="Crous P."/>
            <person name="Grigoriev I."/>
        </authorList>
    </citation>
    <scope>NUCLEOTIDE SEQUENCE</scope>
    <source>
        <strain evidence="1">ATCC 200398</strain>
    </source>
</reference>
<sequence>MKLTTTALLFLPLALSSPITSPNPLAEAYSALQVRDKYCNFHPTVSSAQGCDEDRWNQKRKRTVQVGERFGVRCWSEGKCISGNCKWDYIPGWDCWISAHWTNDGCEDGVPHPC</sequence>
<accession>A0ACB6REX5</accession>
<organism evidence="1 2">
    <name type="scientific">Lindgomyces ingoldianus</name>
    <dbReference type="NCBI Taxonomy" id="673940"/>
    <lineage>
        <taxon>Eukaryota</taxon>
        <taxon>Fungi</taxon>
        <taxon>Dikarya</taxon>
        <taxon>Ascomycota</taxon>
        <taxon>Pezizomycotina</taxon>
        <taxon>Dothideomycetes</taxon>
        <taxon>Pleosporomycetidae</taxon>
        <taxon>Pleosporales</taxon>
        <taxon>Lindgomycetaceae</taxon>
        <taxon>Lindgomyces</taxon>
    </lineage>
</organism>
<protein>
    <submittedName>
        <fullName evidence="1">Uncharacterized protein</fullName>
    </submittedName>
</protein>
<evidence type="ECO:0000313" key="2">
    <source>
        <dbReference type="Proteomes" id="UP000799755"/>
    </source>
</evidence>
<proteinExistence type="predicted"/>
<keyword evidence="2" id="KW-1185">Reference proteome</keyword>
<name>A0ACB6REX5_9PLEO</name>